<dbReference type="InterPro" id="IPR056563">
    <property type="entry name" value="LysM3_LYK4_5"/>
</dbReference>
<dbReference type="PROSITE" id="PS50011">
    <property type="entry name" value="PROTEIN_KINASE_DOM"/>
    <property type="match status" value="1"/>
</dbReference>
<keyword evidence="14" id="KW-1185">Reference proteome</keyword>
<dbReference type="InterPro" id="IPR001245">
    <property type="entry name" value="Ser-Thr/Tyr_kinase_cat_dom"/>
</dbReference>
<gene>
    <name evidence="13" type="ORF">F0562_024328</name>
</gene>
<dbReference type="Gene3D" id="3.30.200.20">
    <property type="entry name" value="Phosphorylase Kinase, domain 1"/>
    <property type="match status" value="1"/>
</dbReference>
<dbReference type="InterPro" id="IPR056562">
    <property type="entry name" value="LysM2_CERK1_LYK3_4_5"/>
</dbReference>
<keyword evidence="6" id="KW-0067">ATP-binding</keyword>
<dbReference type="Pfam" id="PF23446">
    <property type="entry name" value="LysM1_NFP_LYK"/>
    <property type="match status" value="1"/>
</dbReference>
<evidence type="ECO:0008006" key="15">
    <source>
        <dbReference type="Google" id="ProtNLM"/>
    </source>
</evidence>
<dbReference type="InterPro" id="IPR018392">
    <property type="entry name" value="LysM"/>
</dbReference>
<keyword evidence="5" id="KW-0547">Nucleotide-binding</keyword>
<evidence type="ECO:0000256" key="3">
    <source>
        <dbReference type="ARBA" id="ARBA00022692"/>
    </source>
</evidence>
<name>A0A5J5BCF9_9ASTE</name>
<dbReference type="GO" id="GO:0005524">
    <property type="term" value="F:ATP binding"/>
    <property type="evidence" value="ECO:0007669"/>
    <property type="project" value="UniProtKB-KW"/>
</dbReference>
<dbReference type="SMART" id="SM00257">
    <property type="entry name" value="LysM"/>
    <property type="match status" value="2"/>
</dbReference>
<dbReference type="EMBL" id="CM018036">
    <property type="protein sequence ID" value="KAA8540753.1"/>
    <property type="molecule type" value="Genomic_DNA"/>
</dbReference>
<dbReference type="PROSITE" id="PS51782">
    <property type="entry name" value="LYSM"/>
    <property type="match status" value="2"/>
</dbReference>
<dbReference type="PANTHER" id="PTHR45927">
    <property type="entry name" value="LYSM-DOMAIN RECEPTOR-LIKE KINASE-RELATED"/>
    <property type="match status" value="1"/>
</dbReference>
<evidence type="ECO:0000259" key="12">
    <source>
        <dbReference type="PROSITE" id="PS51782"/>
    </source>
</evidence>
<evidence type="ECO:0000256" key="8">
    <source>
        <dbReference type="ARBA" id="ARBA00023136"/>
    </source>
</evidence>
<evidence type="ECO:0000256" key="7">
    <source>
        <dbReference type="ARBA" id="ARBA00022989"/>
    </source>
</evidence>
<keyword evidence="9" id="KW-1015">Disulfide bond</keyword>
<dbReference type="OrthoDB" id="60033at2759"/>
<dbReference type="InterPro" id="IPR052611">
    <property type="entry name" value="Plant_RLK_LysM"/>
</dbReference>
<evidence type="ECO:0000259" key="11">
    <source>
        <dbReference type="PROSITE" id="PS50011"/>
    </source>
</evidence>
<dbReference type="Gene3D" id="3.10.350.10">
    <property type="entry name" value="LysM domain"/>
    <property type="match status" value="2"/>
</dbReference>
<feature type="domain" description="LysM" evidence="12">
    <location>
        <begin position="168"/>
        <end position="212"/>
    </location>
</feature>
<keyword evidence="8 10" id="KW-0472">Membrane</keyword>
<organism evidence="13 14">
    <name type="scientific">Nyssa sinensis</name>
    <dbReference type="NCBI Taxonomy" id="561372"/>
    <lineage>
        <taxon>Eukaryota</taxon>
        <taxon>Viridiplantae</taxon>
        <taxon>Streptophyta</taxon>
        <taxon>Embryophyta</taxon>
        <taxon>Tracheophyta</taxon>
        <taxon>Spermatophyta</taxon>
        <taxon>Magnoliopsida</taxon>
        <taxon>eudicotyledons</taxon>
        <taxon>Gunneridae</taxon>
        <taxon>Pentapetalae</taxon>
        <taxon>asterids</taxon>
        <taxon>Cornales</taxon>
        <taxon>Nyssaceae</taxon>
        <taxon>Nyssa</taxon>
    </lineage>
</organism>
<evidence type="ECO:0000256" key="9">
    <source>
        <dbReference type="ARBA" id="ARBA00023157"/>
    </source>
</evidence>
<dbReference type="Proteomes" id="UP000325577">
    <property type="component" value="Linkage Group LG13"/>
</dbReference>
<dbReference type="Pfam" id="PF07714">
    <property type="entry name" value="PK_Tyr_Ser-Thr"/>
    <property type="match status" value="1"/>
</dbReference>
<dbReference type="InterPro" id="IPR036779">
    <property type="entry name" value="LysM_dom_sf"/>
</dbReference>
<dbReference type="GO" id="GO:0004672">
    <property type="term" value="F:protein kinase activity"/>
    <property type="evidence" value="ECO:0007669"/>
    <property type="project" value="InterPro"/>
</dbReference>
<dbReference type="FunFam" id="1.10.510.10:FF:000468">
    <property type="entry name" value="PTI1-like tyrosine-protein kinase 3"/>
    <property type="match status" value="1"/>
</dbReference>
<dbReference type="GO" id="GO:0051707">
    <property type="term" value="P:response to other organism"/>
    <property type="evidence" value="ECO:0007669"/>
    <property type="project" value="UniProtKB-ARBA"/>
</dbReference>
<dbReference type="GO" id="GO:0005886">
    <property type="term" value="C:plasma membrane"/>
    <property type="evidence" value="ECO:0007669"/>
    <property type="project" value="UniProtKB-SubCell"/>
</dbReference>
<dbReference type="Gene3D" id="1.10.510.10">
    <property type="entry name" value="Transferase(Phosphotransferase) domain 1"/>
    <property type="match status" value="1"/>
</dbReference>
<feature type="transmembrane region" description="Helical" evidence="10">
    <location>
        <begin position="255"/>
        <end position="280"/>
    </location>
</feature>
<dbReference type="AlphaFoldDB" id="A0A5J5BCF9"/>
<evidence type="ECO:0000256" key="2">
    <source>
        <dbReference type="ARBA" id="ARBA00022475"/>
    </source>
</evidence>
<keyword evidence="3 10" id="KW-0812">Transmembrane</keyword>
<evidence type="ECO:0000256" key="5">
    <source>
        <dbReference type="ARBA" id="ARBA00022741"/>
    </source>
</evidence>
<dbReference type="PANTHER" id="PTHR45927:SF9">
    <property type="entry name" value="FAMILY PROTEIN _ PEPTIDOGLYCAN-BINDING LYSM DOMAIN-CONTAINING PROTEIN, PUTATIVE-RELATED"/>
    <property type="match status" value="1"/>
</dbReference>
<dbReference type="SUPFAM" id="SSF56112">
    <property type="entry name" value="Protein kinase-like (PK-like)"/>
    <property type="match status" value="1"/>
</dbReference>
<keyword evidence="7 10" id="KW-1133">Transmembrane helix</keyword>
<keyword evidence="4" id="KW-0732">Signal</keyword>
<dbReference type="Pfam" id="PF23472">
    <property type="entry name" value="LysM2_CERK1_LYK3_4_5"/>
    <property type="match status" value="1"/>
</dbReference>
<keyword evidence="2" id="KW-1003">Cell membrane</keyword>
<dbReference type="InterPro" id="IPR056561">
    <property type="entry name" value="NFP_LYK_LysM1"/>
</dbReference>
<sequence>MFKLGIYKEANRSDCTSKSQVPGFNYLCHSKKFLPCKTFIVYRAQEGYQTLSSISSLFNANISQLLSTNMMSEANLNNLLQPGREIIIPVTCSCPDGFSRAVIVYNSSHSDSLTTVACDVFEGLVKGQSLIEANPGLGGNYTNSSIRVPIRCACPDISDKSNGIKYLVTYPVIENDNTYLIARKFGVPEEMIRGANQLEPFPTVFPQTTLLIPTKVAPVLNLDVASSPEDPPLSPRSLIPLREIVPGEISNDMNFYILLGVGVLATIVVMVLACGVFIFIRKNHFHQHFQPLSARSSQLSNFSRDFLDGMSKLKHSLVSFSLEELRIATVDFGDASLIGKAVYQGRIGGCYVAIEQMNSEEAAHHVIDILTRINHINVVKLEGFCYGTRPYLVLEYAENGSLRDCLSNSKKAKQLTWAKRMQIAFDLAVGIHYIHYCTNPTYVHRNINSRNVLITVDWRAKISGFRLAKPLICSEEKGETNWNESVIVGRKGYLSPEYLSYGQASSKVDIYAFGIVLLELLSAEDSTTDGKLLKDSVSFLADGGLEDSSGCLEKLKKFMDPVLEGDYPLGEAMCLALLARGCVEEEPLHRPTINDVLKTLSRIF</sequence>
<evidence type="ECO:0000313" key="13">
    <source>
        <dbReference type="EMBL" id="KAA8540753.1"/>
    </source>
</evidence>
<dbReference type="Pfam" id="PF23473">
    <property type="entry name" value="LysM3_LYK4_5"/>
    <property type="match status" value="1"/>
</dbReference>
<evidence type="ECO:0000256" key="1">
    <source>
        <dbReference type="ARBA" id="ARBA00004162"/>
    </source>
</evidence>
<accession>A0A5J5BCF9</accession>
<dbReference type="InterPro" id="IPR011009">
    <property type="entry name" value="Kinase-like_dom_sf"/>
</dbReference>
<evidence type="ECO:0000313" key="14">
    <source>
        <dbReference type="Proteomes" id="UP000325577"/>
    </source>
</evidence>
<comment type="subcellular location">
    <subcellularLocation>
        <location evidence="1">Cell membrane</location>
        <topology evidence="1">Single-pass membrane protein</topology>
    </subcellularLocation>
</comment>
<feature type="domain" description="LysM" evidence="12">
    <location>
        <begin position="40"/>
        <end position="88"/>
    </location>
</feature>
<evidence type="ECO:0000256" key="10">
    <source>
        <dbReference type="SAM" id="Phobius"/>
    </source>
</evidence>
<dbReference type="InterPro" id="IPR000719">
    <property type="entry name" value="Prot_kinase_dom"/>
</dbReference>
<proteinExistence type="predicted"/>
<evidence type="ECO:0000256" key="6">
    <source>
        <dbReference type="ARBA" id="ARBA00022840"/>
    </source>
</evidence>
<evidence type="ECO:0000256" key="4">
    <source>
        <dbReference type="ARBA" id="ARBA00022729"/>
    </source>
</evidence>
<feature type="domain" description="Protein kinase" evidence="11">
    <location>
        <begin position="253"/>
        <end position="604"/>
    </location>
</feature>
<reference evidence="13 14" key="1">
    <citation type="submission" date="2019-09" db="EMBL/GenBank/DDBJ databases">
        <title>A chromosome-level genome assembly of the Chinese tupelo Nyssa sinensis.</title>
        <authorList>
            <person name="Yang X."/>
            <person name="Kang M."/>
            <person name="Yang Y."/>
            <person name="Xiong H."/>
            <person name="Wang M."/>
            <person name="Zhang Z."/>
            <person name="Wang Z."/>
            <person name="Wu H."/>
            <person name="Ma T."/>
            <person name="Liu J."/>
            <person name="Xi Z."/>
        </authorList>
    </citation>
    <scope>NUCLEOTIDE SEQUENCE [LARGE SCALE GENOMIC DNA]</scope>
    <source>
        <strain evidence="13">J267</strain>
        <tissue evidence="13">Leaf</tissue>
    </source>
</reference>
<protein>
    <recommendedName>
        <fullName evidence="15">Protein kinase domain-containing protein</fullName>
    </recommendedName>
</protein>